<dbReference type="AlphaFoldDB" id="A0A3N4HXW7"/>
<reference evidence="2 3" key="1">
    <citation type="journal article" date="2018" name="Nat. Ecol. Evol.">
        <title>Pezizomycetes genomes reveal the molecular basis of ectomycorrhizal truffle lifestyle.</title>
        <authorList>
            <person name="Murat C."/>
            <person name="Payen T."/>
            <person name="Noel B."/>
            <person name="Kuo A."/>
            <person name="Morin E."/>
            <person name="Chen J."/>
            <person name="Kohler A."/>
            <person name="Krizsan K."/>
            <person name="Balestrini R."/>
            <person name="Da Silva C."/>
            <person name="Montanini B."/>
            <person name="Hainaut M."/>
            <person name="Levati E."/>
            <person name="Barry K.W."/>
            <person name="Belfiori B."/>
            <person name="Cichocki N."/>
            <person name="Clum A."/>
            <person name="Dockter R.B."/>
            <person name="Fauchery L."/>
            <person name="Guy J."/>
            <person name="Iotti M."/>
            <person name="Le Tacon F."/>
            <person name="Lindquist E.A."/>
            <person name="Lipzen A."/>
            <person name="Malagnac F."/>
            <person name="Mello A."/>
            <person name="Molinier V."/>
            <person name="Miyauchi S."/>
            <person name="Poulain J."/>
            <person name="Riccioni C."/>
            <person name="Rubini A."/>
            <person name="Sitrit Y."/>
            <person name="Splivallo R."/>
            <person name="Traeger S."/>
            <person name="Wang M."/>
            <person name="Zifcakova L."/>
            <person name="Wipf D."/>
            <person name="Zambonelli A."/>
            <person name="Paolocci F."/>
            <person name="Nowrousian M."/>
            <person name="Ottonello S."/>
            <person name="Baldrian P."/>
            <person name="Spatafora J.W."/>
            <person name="Henrissat B."/>
            <person name="Nagy L.G."/>
            <person name="Aury J.M."/>
            <person name="Wincker P."/>
            <person name="Grigoriev I.V."/>
            <person name="Bonfante P."/>
            <person name="Martin F.M."/>
        </authorList>
    </citation>
    <scope>NUCLEOTIDE SEQUENCE [LARGE SCALE GENOMIC DNA]</scope>
    <source>
        <strain evidence="2 3">RN42</strain>
    </source>
</reference>
<name>A0A3N4HXW7_ASCIM</name>
<proteinExistence type="predicted"/>
<protein>
    <submittedName>
        <fullName evidence="2">Uncharacterized protein</fullName>
    </submittedName>
</protein>
<feature type="region of interest" description="Disordered" evidence="1">
    <location>
        <begin position="330"/>
        <end position="406"/>
    </location>
</feature>
<gene>
    <name evidence="2" type="ORF">BJ508DRAFT_363706</name>
</gene>
<dbReference type="Proteomes" id="UP000275078">
    <property type="component" value="Unassembled WGS sequence"/>
</dbReference>
<organism evidence="2 3">
    <name type="scientific">Ascobolus immersus RN42</name>
    <dbReference type="NCBI Taxonomy" id="1160509"/>
    <lineage>
        <taxon>Eukaryota</taxon>
        <taxon>Fungi</taxon>
        <taxon>Dikarya</taxon>
        <taxon>Ascomycota</taxon>
        <taxon>Pezizomycotina</taxon>
        <taxon>Pezizomycetes</taxon>
        <taxon>Pezizales</taxon>
        <taxon>Ascobolaceae</taxon>
        <taxon>Ascobolus</taxon>
    </lineage>
</organism>
<keyword evidence="3" id="KW-1185">Reference proteome</keyword>
<feature type="compositionally biased region" description="Basic and acidic residues" evidence="1">
    <location>
        <begin position="374"/>
        <end position="386"/>
    </location>
</feature>
<feature type="compositionally biased region" description="Low complexity" evidence="1">
    <location>
        <begin position="344"/>
        <end position="354"/>
    </location>
</feature>
<evidence type="ECO:0000313" key="3">
    <source>
        <dbReference type="Proteomes" id="UP000275078"/>
    </source>
</evidence>
<feature type="region of interest" description="Disordered" evidence="1">
    <location>
        <begin position="437"/>
        <end position="456"/>
    </location>
</feature>
<feature type="region of interest" description="Disordered" evidence="1">
    <location>
        <begin position="468"/>
        <end position="495"/>
    </location>
</feature>
<accession>A0A3N4HXW7</accession>
<feature type="region of interest" description="Disordered" evidence="1">
    <location>
        <begin position="74"/>
        <end position="204"/>
    </location>
</feature>
<feature type="compositionally biased region" description="Polar residues" evidence="1">
    <location>
        <begin position="195"/>
        <end position="204"/>
    </location>
</feature>
<feature type="compositionally biased region" description="Polar residues" evidence="1">
    <location>
        <begin position="473"/>
        <end position="482"/>
    </location>
</feature>
<feature type="region of interest" description="Disordered" evidence="1">
    <location>
        <begin position="246"/>
        <end position="283"/>
    </location>
</feature>
<feature type="compositionally biased region" description="Basic and acidic residues" evidence="1">
    <location>
        <begin position="92"/>
        <end position="101"/>
    </location>
</feature>
<sequence>MATTGRTSLLRRSLSNVSGLPATKDHNNHSNISSINPFGQPTEPGSQRPRLFSAPLEPTASIVAEITAAFEENRVASPKVPPPSRSWSQRELPSDPEKVKQLIELFSGRTRQGSAASRSATDLSVTERERRESSLISPGAGRVIGSESSVGGPSRSTRRSSPVRSYPEPRRWALKSPIPIRDPSPTPIRDVYSPTLPSALTSPRTDVSIATRPWERASIDISKGRTVSQPTVNGSKPLEGVGKVTIPVASRPPSPKQLLRIPTPTSPLVMESNDREARPTSPRANNSVALVSQNMAVVRSSQAETVDHIEPDKLENIPKVARKYLERVNKGGSHVSHQRRSHHSPSPFFSTSPHEFSRPRAYKLKSPKYVVEPRVPRHQTDSDGSRSRFSPNPEYGSQRNFASPSPKLYAGNLPEWIRGVQPPPFKVSHPPTHRLSATDMDDRGEGRLHVPPIGYDGVRNDRIGDVYARSSEDSQGISTAMGRSSPDRLSPGANNGTTAIMYGTSMTSQPAPPLASPHQVKVHQYGRQNQLKSGKAGDTLERLAGDGVFEYDSPGELYTDRESEATLAELATVPAMEMNTSDYISPEPPPYFDGNMSRDFHHFVNAPPPGYKPSQIPIQIISKPSVAPRMIQRGPIHSSPPVLHMPPFLPPDSPIPERAFRNQNNYNNFRGTEESTTGSSHIHHLENEFAGFSDNSLRSSYSTRVDMNNRRNSSFSSTFENSRRGSFVGRIGESYEEEVLMNYPPSCAHDSQCSTSTTTLAQSIRQPLLKHFASLRRKAAKKAELEVESNGNNDGTWDERDSFWVRMLEGKWVSDV</sequence>
<feature type="compositionally biased region" description="Polar residues" evidence="1">
    <location>
        <begin position="387"/>
        <end position="403"/>
    </location>
</feature>
<feature type="compositionally biased region" description="Polar residues" evidence="1">
    <location>
        <begin position="109"/>
        <end position="124"/>
    </location>
</feature>
<dbReference type="EMBL" id="ML119708">
    <property type="protein sequence ID" value="RPA78692.1"/>
    <property type="molecule type" value="Genomic_DNA"/>
</dbReference>
<feature type="region of interest" description="Disordered" evidence="1">
    <location>
        <begin position="1"/>
        <end position="56"/>
    </location>
</feature>
<evidence type="ECO:0000313" key="2">
    <source>
        <dbReference type="EMBL" id="RPA78692.1"/>
    </source>
</evidence>
<feature type="compositionally biased region" description="Low complexity" evidence="1">
    <location>
        <begin position="148"/>
        <end position="165"/>
    </location>
</feature>
<evidence type="ECO:0000256" key="1">
    <source>
        <dbReference type="SAM" id="MobiDB-lite"/>
    </source>
</evidence>